<dbReference type="Pfam" id="PF04321">
    <property type="entry name" value="RmlD_sub_bind"/>
    <property type="match status" value="1"/>
</dbReference>
<protein>
    <recommendedName>
        <fullName evidence="4 6">dTDP-4-dehydrorhamnose reductase</fullName>
        <ecNumber evidence="3 6">1.1.1.133</ecNumber>
    </recommendedName>
</protein>
<dbReference type="PANTHER" id="PTHR10491">
    <property type="entry name" value="DTDP-4-DEHYDRORHAMNOSE REDUCTASE"/>
    <property type="match status" value="1"/>
</dbReference>
<dbReference type="RefSeq" id="WP_206927623.1">
    <property type="nucleotide sequence ID" value="NZ_JAEKJW010000002.1"/>
</dbReference>
<evidence type="ECO:0000256" key="3">
    <source>
        <dbReference type="ARBA" id="ARBA00012929"/>
    </source>
</evidence>
<evidence type="ECO:0000259" key="7">
    <source>
        <dbReference type="Pfam" id="PF04321"/>
    </source>
</evidence>
<dbReference type="PANTHER" id="PTHR10491:SF4">
    <property type="entry name" value="METHIONINE ADENOSYLTRANSFERASE 2 SUBUNIT BETA"/>
    <property type="match status" value="1"/>
</dbReference>
<comment type="caution">
    <text evidence="8">The sequence shown here is derived from an EMBL/GenBank/DDBJ whole genome shotgun (WGS) entry which is preliminary data.</text>
</comment>
<dbReference type="AlphaFoldDB" id="A0A8I1M914"/>
<evidence type="ECO:0000256" key="4">
    <source>
        <dbReference type="ARBA" id="ARBA00017099"/>
    </source>
</evidence>
<evidence type="ECO:0000313" key="8">
    <source>
        <dbReference type="EMBL" id="MBN8197328.1"/>
    </source>
</evidence>
<comment type="pathway">
    <text evidence="1 6">Carbohydrate biosynthesis; dTDP-L-rhamnose biosynthesis.</text>
</comment>
<dbReference type="Gene3D" id="3.40.50.720">
    <property type="entry name" value="NAD(P)-binding Rossmann-like Domain"/>
    <property type="match status" value="1"/>
</dbReference>
<comment type="catalytic activity">
    <reaction evidence="5 6">
        <text>dTDP-beta-L-rhamnose + NADP(+) = dTDP-4-dehydro-beta-L-rhamnose + NADPH + H(+)</text>
        <dbReference type="Rhea" id="RHEA:21796"/>
        <dbReference type="ChEBI" id="CHEBI:15378"/>
        <dbReference type="ChEBI" id="CHEBI:57510"/>
        <dbReference type="ChEBI" id="CHEBI:57783"/>
        <dbReference type="ChEBI" id="CHEBI:58349"/>
        <dbReference type="ChEBI" id="CHEBI:62830"/>
        <dbReference type="EC" id="1.1.1.133"/>
    </reaction>
</comment>
<name>A0A8I1M914_9PROT</name>
<evidence type="ECO:0000256" key="2">
    <source>
        <dbReference type="ARBA" id="ARBA00010944"/>
    </source>
</evidence>
<dbReference type="InterPro" id="IPR005913">
    <property type="entry name" value="dTDP_dehydrorham_reduct"/>
</dbReference>
<comment type="cofactor">
    <cofactor evidence="6">
        <name>Mg(2+)</name>
        <dbReference type="ChEBI" id="CHEBI:18420"/>
    </cofactor>
    <text evidence="6">Binds 1 Mg(2+) ion per monomer.</text>
</comment>
<dbReference type="NCBIfam" id="TIGR01214">
    <property type="entry name" value="rmlD"/>
    <property type="match status" value="1"/>
</dbReference>
<evidence type="ECO:0000256" key="5">
    <source>
        <dbReference type="ARBA" id="ARBA00048200"/>
    </source>
</evidence>
<evidence type="ECO:0000256" key="6">
    <source>
        <dbReference type="RuleBase" id="RU364082"/>
    </source>
</evidence>
<gene>
    <name evidence="8" type="primary">rfbD</name>
    <name evidence="8" type="ORF">JF547_12740</name>
</gene>
<keyword evidence="6" id="KW-0521">NADP</keyword>
<proteinExistence type="inferred from homology"/>
<dbReference type="GO" id="GO:0019305">
    <property type="term" value="P:dTDP-rhamnose biosynthetic process"/>
    <property type="evidence" value="ECO:0007669"/>
    <property type="project" value="UniProtKB-UniPathway"/>
</dbReference>
<dbReference type="GO" id="GO:0008831">
    <property type="term" value="F:dTDP-4-dehydrorhamnose reductase activity"/>
    <property type="evidence" value="ECO:0007669"/>
    <property type="project" value="UniProtKB-EC"/>
</dbReference>
<accession>A0A8I1M914</accession>
<keyword evidence="6 8" id="KW-0560">Oxidoreductase</keyword>
<comment type="similarity">
    <text evidence="2 6">Belongs to the dTDP-4-dehydrorhamnose reductase family.</text>
</comment>
<organism evidence="8 9">
    <name type="scientific">Thalassospira povalilytica</name>
    <dbReference type="NCBI Taxonomy" id="732237"/>
    <lineage>
        <taxon>Bacteria</taxon>
        <taxon>Pseudomonadati</taxon>
        <taxon>Pseudomonadota</taxon>
        <taxon>Alphaproteobacteria</taxon>
        <taxon>Rhodospirillales</taxon>
        <taxon>Thalassospiraceae</taxon>
        <taxon>Thalassospira</taxon>
    </lineage>
</organism>
<evidence type="ECO:0000313" key="9">
    <source>
        <dbReference type="Proteomes" id="UP000664405"/>
    </source>
</evidence>
<dbReference type="EMBL" id="JAEKJW010000002">
    <property type="protein sequence ID" value="MBN8197328.1"/>
    <property type="molecule type" value="Genomic_DNA"/>
</dbReference>
<reference evidence="8" key="1">
    <citation type="submission" date="2020-12" db="EMBL/GenBank/DDBJ databases">
        <title>Oil enriched cultivation method for isolating marine PHA-producing bacteria.</title>
        <authorList>
            <person name="Zheng W."/>
            <person name="Yu S."/>
            <person name="Huang Y."/>
        </authorList>
    </citation>
    <scope>NUCLEOTIDE SEQUENCE</scope>
    <source>
        <strain evidence="8">SY-2-3</strain>
    </source>
</reference>
<dbReference type="InterPro" id="IPR036291">
    <property type="entry name" value="NAD(P)-bd_dom_sf"/>
</dbReference>
<evidence type="ECO:0000256" key="1">
    <source>
        <dbReference type="ARBA" id="ARBA00004781"/>
    </source>
</evidence>
<comment type="function">
    <text evidence="6">Catalyzes the reduction of dTDP-6-deoxy-L-lyxo-4-hexulose to yield dTDP-L-rhamnose.</text>
</comment>
<sequence length="303" mass="33165">MTETLVFGRNSQLGQSMAACSHHYPDLQLKFAGRNECDFTDLDSILRIIDHEEPDAIVNTAAYTAVDLAETNSDIAKLVNCEAVRTIALAAAKRSLPVVHISTDYVFDGQGPFPYRETDKVGPLGIYGQTKLAGEIALSSVTDAHLIFRTAWGYSPYGDNFLKTIMRLLSTKNEIAVVDDQTGCPTSFLDLAAAILNILPAITRPGFDKFGTYHLCSDAPMTWYQFSMKIQAEASRILGDSWSGTECKIKPVTSESFQQPASRPVNSVMATDKFKACFGFGLPAFRQSLITTLTKLSEGQDHA</sequence>
<dbReference type="Gene3D" id="3.90.25.10">
    <property type="entry name" value="UDP-galactose 4-epimerase, domain 1"/>
    <property type="match status" value="1"/>
</dbReference>
<dbReference type="InterPro" id="IPR029903">
    <property type="entry name" value="RmlD-like-bd"/>
</dbReference>
<dbReference type="GO" id="GO:0005829">
    <property type="term" value="C:cytosol"/>
    <property type="evidence" value="ECO:0007669"/>
    <property type="project" value="TreeGrafter"/>
</dbReference>
<dbReference type="EC" id="1.1.1.133" evidence="3 6"/>
<dbReference type="SUPFAM" id="SSF51735">
    <property type="entry name" value="NAD(P)-binding Rossmann-fold domains"/>
    <property type="match status" value="1"/>
</dbReference>
<dbReference type="CDD" id="cd05254">
    <property type="entry name" value="dTDP_HR_like_SDR_e"/>
    <property type="match status" value="1"/>
</dbReference>
<dbReference type="UniPathway" id="UPA00124"/>
<dbReference type="Proteomes" id="UP000664405">
    <property type="component" value="Unassembled WGS sequence"/>
</dbReference>
<feature type="domain" description="RmlD-like substrate binding" evidence="7">
    <location>
        <begin position="4"/>
        <end position="296"/>
    </location>
</feature>